<accession>A0ABV3VXV6</accession>
<dbReference type="Proteomes" id="UP001558534">
    <property type="component" value="Unassembled WGS sequence"/>
</dbReference>
<proteinExistence type="predicted"/>
<reference evidence="1 3" key="1">
    <citation type="submission" date="2024-07" db="EMBL/GenBank/DDBJ databases">
        <title>Characterization of a bacterium isolated from hydrolysated instant sea cucumber by whole-genome sequencing and metabolomics.</title>
        <authorList>
            <person name="Luo X."/>
            <person name="Zhang Z."/>
            <person name="Zheng Z."/>
            <person name="Zhang W."/>
            <person name="Ming T."/>
            <person name="Jiao L."/>
            <person name="Su X."/>
            <person name="Kong F."/>
            <person name="Xu J."/>
        </authorList>
    </citation>
    <scope>NUCLEOTIDE SEQUENCE [LARGE SCALE GENOMIC DNA]</scope>
    <source>
        <strain evidence="1 3">XL-2024</strain>
    </source>
</reference>
<dbReference type="RefSeq" id="WP_368636622.1">
    <property type="nucleotide sequence ID" value="NZ_JBFRHK010000006.1"/>
</dbReference>
<dbReference type="InterPro" id="IPR025850">
    <property type="entry name" value="SUKH-3"/>
</dbReference>
<dbReference type="EMBL" id="JBFRHK010000006">
    <property type="protein sequence ID" value="MEX3745744.1"/>
    <property type="molecule type" value="Genomic_DNA"/>
</dbReference>
<sequence length="151" mass="17302">MENLSIKTRDILLHAGWNPNNKNDVTKTVMFLEAMGYQVYDCVIDVLTVFGGMTYKFKHPDGSIETFHFCPEETVGDYYEKEDFEEFEARINEPLIVVGEAYRGYLIMLIAQSGKVFGKNASALYKFGDNIFEALDTLCSFKIPEEINLNR</sequence>
<dbReference type="EMBL" id="JBFRHK010000007">
    <property type="protein sequence ID" value="MEX3746044.1"/>
    <property type="molecule type" value="Genomic_DNA"/>
</dbReference>
<keyword evidence="3" id="KW-1185">Reference proteome</keyword>
<dbReference type="Pfam" id="PF14433">
    <property type="entry name" value="SUKH-3"/>
    <property type="match status" value="1"/>
</dbReference>
<name>A0ABV3VXV6_9BACI</name>
<comment type="caution">
    <text evidence="1">The sequence shown here is derived from an EMBL/GenBank/DDBJ whole genome shotgun (WGS) entry which is preliminary data.</text>
</comment>
<evidence type="ECO:0000313" key="2">
    <source>
        <dbReference type="EMBL" id="MEX3746044.1"/>
    </source>
</evidence>
<evidence type="ECO:0000313" key="3">
    <source>
        <dbReference type="Proteomes" id="UP001558534"/>
    </source>
</evidence>
<organism evidence="1 3">
    <name type="scientific">Lysinibacillus xylanilyticus</name>
    <dbReference type="NCBI Taxonomy" id="582475"/>
    <lineage>
        <taxon>Bacteria</taxon>
        <taxon>Bacillati</taxon>
        <taxon>Bacillota</taxon>
        <taxon>Bacilli</taxon>
        <taxon>Bacillales</taxon>
        <taxon>Bacillaceae</taxon>
        <taxon>Lysinibacillus</taxon>
    </lineage>
</organism>
<protein>
    <submittedName>
        <fullName evidence="1">SUKH-3 domain-containing protein</fullName>
    </submittedName>
</protein>
<evidence type="ECO:0000313" key="1">
    <source>
        <dbReference type="EMBL" id="MEX3745744.1"/>
    </source>
</evidence>
<gene>
    <name evidence="1" type="ORF">AB1300_11415</name>
    <name evidence="2" type="ORF">AB1300_12960</name>
</gene>